<reference evidence="4 5" key="1">
    <citation type="journal article" date="2018" name="Mol. Biol. Evol.">
        <title>Broad Genomic Sampling Reveals a Smut Pathogenic Ancestry of the Fungal Clade Ustilaginomycotina.</title>
        <authorList>
            <person name="Kijpornyongpan T."/>
            <person name="Mondo S.J."/>
            <person name="Barry K."/>
            <person name="Sandor L."/>
            <person name="Lee J."/>
            <person name="Lipzen A."/>
            <person name="Pangilinan J."/>
            <person name="LaButti K."/>
            <person name="Hainaut M."/>
            <person name="Henrissat B."/>
            <person name="Grigoriev I.V."/>
            <person name="Spatafora J.W."/>
            <person name="Aime M.C."/>
        </authorList>
    </citation>
    <scope>NUCLEOTIDE SEQUENCE [LARGE SCALE GENOMIC DNA]</scope>
    <source>
        <strain evidence="4 5">MCA 5214</strain>
    </source>
</reference>
<accession>A0A316V0C3</accession>
<feature type="region of interest" description="Disordered" evidence="1">
    <location>
        <begin position="689"/>
        <end position="728"/>
    </location>
</feature>
<feature type="compositionally biased region" description="Polar residues" evidence="1">
    <location>
        <begin position="243"/>
        <end position="254"/>
    </location>
</feature>
<dbReference type="Proteomes" id="UP000245884">
    <property type="component" value="Unassembled WGS sequence"/>
</dbReference>
<feature type="compositionally biased region" description="Polar residues" evidence="1">
    <location>
        <begin position="536"/>
        <end position="549"/>
    </location>
</feature>
<feature type="region of interest" description="Disordered" evidence="1">
    <location>
        <begin position="345"/>
        <end position="367"/>
    </location>
</feature>
<proteinExistence type="predicted"/>
<keyword evidence="5" id="KW-1185">Reference proteome</keyword>
<feature type="chain" id="PRO_5016308453" description="Mid2 domain-containing protein" evidence="3">
    <location>
        <begin position="27"/>
        <end position="728"/>
    </location>
</feature>
<feature type="region of interest" description="Disordered" evidence="1">
    <location>
        <begin position="38"/>
        <end position="60"/>
    </location>
</feature>
<feature type="transmembrane region" description="Helical" evidence="2">
    <location>
        <begin position="280"/>
        <end position="303"/>
    </location>
</feature>
<keyword evidence="2" id="KW-0472">Membrane</keyword>
<keyword evidence="2" id="KW-1133">Transmembrane helix</keyword>
<feature type="region of interest" description="Disordered" evidence="1">
    <location>
        <begin position="524"/>
        <end position="639"/>
    </location>
</feature>
<feature type="region of interest" description="Disordered" evidence="1">
    <location>
        <begin position="243"/>
        <end position="274"/>
    </location>
</feature>
<feature type="compositionally biased region" description="Low complexity" evidence="1">
    <location>
        <begin position="584"/>
        <end position="599"/>
    </location>
</feature>
<feature type="compositionally biased region" description="Basic and acidic residues" evidence="1">
    <location>
        <begin position="624"/>
        <end position="633"/>
    </location>
</feature>
<gene>
    <name evidence="4" type="ORF">BDZ90DRAFT_258044</name>
</gene>
<feature type="compositionally biased region" description="Gly residues" evidence="1">
    <location>
        <begin position="259"/>
        <end position="268"/>
    </location>
</feature>
<evidence type="ECO:0000313" key="5">
    <source>
        <dbReference type="Proteomes" id="UP000245884"/>
    </source>
</evidence>
<dbReference type="EMBL" id="KZ819662">
    <property type="protein sequence ID" value="PWN30999.1"/>
    <property type="molecule type" value="Genomic_DNA"/>
</dbReference>
<dbReference type="GeneID" id="37029848"/>
<dbReference type="RefSeq" id="XP_025365611.1">
    <property type="nucleotide sequence ID" value="XM_025508025.1"/>
</dbReference>
<evidence type="ECO:0008006" key="6">
    <source>
        <dbReference type="Google" id="ProtNLM"/>
    </source>
</evidence>
<evidence type="ECO:0000313" key="4">
    <source>
        <dbReference type="EMBL" id="PWN30999.1"/>
    </source>
</evidence>
<feature type="compositionally biased region" description="Low complexity" evidence="1">
    <location>
        <begin position="44"/>
        <end position="60"/>
    </location>
</feature>
<keyword evidence="2" id="KW-0812">Transmembrane</keyword>
<organism evidence="4 5">
    <name type="scientific">Jaminaea rosea</name>
    <dbReference type="NCBI Taxonomy" id="1569628"/>
    <lineage>
        <taxon>Eukaryota</taxon>
        <taxon>Fungi</taxon>
        <taxon>Dikarya</taxon>
        <taxon>Basidiomycota</taxon>
        <taxon>Ustilaginomycotina</taxon>
        <taxon>Exobasidiomycetes</taxon>
        <taxon>Microstromatales</taxon>
        <taxon>Microstromatales incertae sedis</taxon>
        <taxon>Jaminaea</taxon>
    </lineage>
</organism>
<dbReference type="OrthoDB" id="10669740at2759"/>
<feature type="compositionally biased region" description="Polar residues" evidence="1">
    <location>
        <begin position="607"/>
        <end position="621"/>
    </location>
</feature>
<evidence type="ECO:0000256" key="3">
    <source>
        <dbReference type="SAM" id="SignalP"/>
    </source>
</evidence>
<keyword evidence="3" id="KW-0732">Signal</keyword>
<name>A0A316V0C3_9BASI</name>
<dbReference type="AlphaFoldDB" id="A0A316V0C3"/>
<feature type="compositionally biased region" description="Gly residues" evidence="1">
    <location>
        <begin position="351"/>
        <end position="364"/>
    </location>
</feature>
<protein>
    <recommendedName>
        <fullName evidence="6">Mid2 domain-containing protein</fullName>
    </recommendedName>
</protein>
<sequence>MQHLRIAAFCLIVAAALIALPNAVAATHDDLRRGIRIPPARRQASGSSSPSSSSSASSAVATAGVGDAQNVTGAASGGSKSTSSYINWQLPDTFVQCQPALISFSAVFGAKDEDALGGTLKKAISNTWINLRIRPTTGNEEGISEDLSSNATSWSWAAVNFPEGTNFEVLISALTNITLGNTTSSSKGSSNSKDKKTNNLAVSNAKDDISPVVIARAFARSIVVASPTNDSTCLGTTTASNGTDASTFGGSHSGSLAGPAGGARGDASGGSRKKNGDRTVIIVAAFLGGLGGLFIALVGALAWHKRKDQRRLRGVAEAGQGGYSHAIQMARRSGAFATDNSLPRPMSQGSGLAGAAGNTGGRGGARSSAVPLWDGGYRDGPSAGWGYMASLVPGLAPQAPPAFTSPNSSPVDGTFAALRGRRGGRNRLLATNRRQEEGEEDLPSYGKSEAEVRDLPSYEAGFLAGLAALQQQQLRGRAGYEAAPGGEPTAYEDATAASHGANATGFLDERSGLLATVAEERSSLYSNDGASGGSLGRSNSNATTSTTGFQAPPPAEVGRSVTMSNVDRQQRGSGSSGGPRRNDSNSSTTSAGSSTGSATWRLDERYSQQPRLPPIQTSGQAFTHHREDSDNSGDHTATATVMRSPFDDDSAARGHRHGHSAITFLDNHHDDVNAGTATPTATTAYEARAILDGMGDGDGNGRGSMAARRRSRGGSQSILGGFTGLSDE</sequence>
<feature type="signal peptide" evidence="3">
    <location>
        <begin position="1"/>
        <end position="26"/>
    </location>
</feature>
<evidence type="ECO:0000256" key="1">
    <source>
        <dbReference type="SAM" id="MobiDB-lite"/>
    </source>
</evidence>
<evidence type="ECO:0000256" key="2">
    <source>
        <dbReference type="SAM" id="Phobius"/>
    </source>
</evidence>